<reference evidence="8 9" key="1">
    <citation type="submission" date="2018-03" db="EMBL/GenBank/DDBJ databases">
        <title>Genome sequence of Clostridium vincentii DSM 10228.</title>
        <authorList>
            <person name="Poehlein A."/>
            <person name="Daniel R."/>
        </authorList>
    </citation>
    <scope>NUCLEOTIDE SEQUENCE [LARGE SCALE GENOMIC DNA]</scope>
    <source>
        <strain evidence="8 9">DSM 10228</strain>
    </source>
</reference>
<dbReference type="Pfam" id="PF02687">
    <property type="entry name" value="FtsX"/>
    <property type="match status" value="2"/>
</dbReference>
<evidence type="ECO:0000259" key="7">
    <source>
        <dbReference type="Pfam" id="PF02687"/>
    </source>
</evidence>
<feature type="transmembrane region" description="Helical" evidence="6">
    <location>
        <begin position="345"/>
        <end position="365"/>
    </location>
</feature>
<dbReference type="PANTHER" id="PTHR30287">
    <property type="entry name" value="MEMBRANE COMPONENT OF PREDICTED ABC SUPERFAMILY METABOLITE UPTAKE TRANSPORTER"/>
    <property type="match status" value="1"/>
</dbReference>
<feature type="domain" description="ABC3 transporter permease C-terminal" evidence="7">
    <location>
        <begin position="254"/>
        <end position="368"/>
    </location>
</feature>
<sequence>MWFKKLKKKKLQCFLIGTLLFLSSLIFTSSLCMVTSIKGYVNDVYSKDEIYDLSIFNSNEGAKNDVVEWCNGNSNVNDIQVKEAFVSGNDIWYNDKNLKIPVYEVSPVDNSNELPFKINKVESLDNESKPKEGEIWIAQLVADNHKIKLGDDLTFKIKDKDVTLKVSSLINDSNQPSSTVGQIILYINKNNIEDFSSFTKSPIIFIDVKNDVDASDLGQKLTSDVKTGGVLADKDLLIQASVMAPIAVGGICTLASVFIFIVSIILIRFILWNNILKEYKSIGIYKALGFTKKQILNFYIIGYSLTAFIGSILGALCSIPILNYIASKSLRYIGEFNGVDINLPAIFGTILLFSIIVIINLYFVVRKTNKISPVEALRTGVTSSKKKLAKSLIKNTTSSLALAVNDIFKYKKISILITLTLTLSFTLVLLFGNTNVMVGEMNKNTNVWFGLPKSSITVSTKMSLDAPLTASQSELENVLNKVKSDDRVKNYVNGCLLYNGVSVDKEKYNIKSTILNTTVLDSFDNDFEFTIIHGHNPEKYNEVSVTTKILKDSGLTVGDYIELSINNNKKSYLISGSYNSLTGNGYSMRMLNSAVQKEYPEFKGSEIFLNLKDGADTDEFTKDITDEYPNLDASDVHPLLKDSIESMPELILPITQILMVVFIIFSVITILNIILISVRDNRRNFGIMKALGFTSKEIRNRYLYRILILTTISTVIAVILNLTLSRPLIAAAFSNLDVLVISPKTMAVLLVVMIALILLITIVSCANIKNTKPTELMEE</sequence>
<evidence type="ECO:0000256" key="5">
    <source>
        <dbReference type="ARBA" id="ARBA00023136"/>
    </source>
</evidence>
<gene>
    <name evidence="8" type="ORF">CLVI_08240</name>
</gene>
<feature type="transmembrane region" description="Helical" evidence="6">
    <location>
        <begin position="657"/>
        <end position="678"/>
    </location>
</feature>
<keyword evidence="9" id="KW-1185">Reference proteome</keyword>
<dbReference type="Proteomes" id="UP000239471">
    <property type="component" value="Unassembled WGS sequence"/>
</dbReference>
<dbReference type="InterPro" id="IPR038766">
    <property type="entry name" value="Membrane_comp_ABC_pdt"/>
</dbReference>
<feature type="transmembrane region" description="Helical" evidence="6">
    <location>
        <begin position="413"/>
        <end position="432"/>
    </location>
</feature>
<feature type="transmembrane region" description="Helical" evidence="6">
    <location>
        <begin position="745"/>
        <end position="768"/>
    </location>
</feature>
<feature type="transmembrane region" description="Helical" evidence="6">
    <location>
        <begin position="246"/>
        <end position="271"/>
    </location>
</feature>
<dbReference type="GO" id="GO:0005886">
    <property type="term" value="C:plasma membrane"/>
    <property type="evidence" value="ECO:0007669"/>
    <property type="project" value="UniProtKB-SubCell"/>
</dbReference>
<dbReference type="OrthoDB" id="2011568at2"/>
<evidence type="ECO:0000313" key="9">
    <source>
        <dbReference type="Proteomes" id="UP000239471"/>
    </source>
</evidence>
<name>A0A2T0BI72_9CLOT</name>
<evidence type="ECO:0000256" key="1">
    <source>
        <dbReference type="ARBA" id="ARBA00004651"/>
    </source>
</evidence>
<comment type="subcellular location">
    <subcellularLocation>
        <location evidence="1">Cell membrane</location>
        <topology evidence="1">Multi-pass membrane protein</topology>
    </subcellularLocation>
</comment>
<keyword evidence="4 6" id="KW-1133">Transmembrane helix</keyword>
<evidence type="ECO:0000256" key="6">
    <source>
        <dbReference type="SAM" id="Phobius"/>
    </source>
</evidence>
<feature type="domain" description="ABC3 transporter permease C-terminal" evidence="7">
    <location>
        <begin position="657"/>
        <end position="772"/>
    </location>
</feature>
<proteinExistence type="predicted"/>
<dbReference type="EMBL" id="PVXQ01000006">
    <property type="protein sequence ID" value="PRR83574.1"/>
    <property type="molecule type" value="Genomic_DNA"/>
</dbReference>
<protein>
    <submittedName>
        <fullName evidence="8">FtsX-like permease family protein</fullName>
    </submittedName>
</protein>
<feature type="transmembrane region" description="Helical" evidence="6">
    <location>
        <begin position="702"/>
        <end position="725"/>
    </location>
</feature>
<dbReference type="InterPro" id="IPR003838">
    <property type="entry name" value="ABC3_permease_C"/>
</dbReference>
<evidence type="ECO:0000256" key="2">
    <source>
        <dbReference type="ARBA" id="ARBA00022475"/>
    </source>
</evidence>
<dbReference type="RefSeq" id="WP_106058854.1">
    <property type="nucleotide sequence ID" value="NZ_PVXQ01000006.1"/>
</dbReference>
<evidence type="ECO:0000313" key="8">
    <source>
        <dbReference type="EMBL" id="PRR83574.1"/>
    </source>
</evidence>
<dbReference type="PANTHER" id="PTHR30287:SF2">
    <property type="entry name" value="BLL1001 PROTEIN"/>
    <property type="match status" value="1"/>
</dbReference>
<evidence type="ECO:0000256" key="3">
    <source>
        <dbReference type="ARBA" id="ARBA00022692"/>
    </source>
</evidence>
<dbReference type="AlphaFoldDB" id="A0A2T0BI72"/>
<organism evidence="8 9">
    <name type="scientific">Clostridium vincentii</name>
    <dbReference type="NCBI Taxonomy" id="52704"/>
    <lineage>
        <taxon>Bacteria</taxon>
        <taxon>Bacillati</taxon>
        <taxon>Bacillota</taxon>
        <taxon>Clostridia</taxon>
        <taxon>Eubacteriales</taxon>
        <taxon>Clostridiaceae</taxon>
        <taxon>Clostridium</taxon>
    </lineage>
</organism>
<evidence type="ECO:0000256" key="4">
    <source>
        <dbReference type="ARBA" id="ARBA00022989"/>
    </source>
</evidence>
<keyword evidence="2" id="KW-1003">Cell membrane</keyword>
<comment type="caution">
    <text evidence="8">The sequence shown here is derived from an EMBL/GenBank/DDBJ whole genome shotgun (WGS) entry which is preliminary data.</text>
</comment>
<keyword evidence="3 6" id="KW-0812">Transmembrane</keyword>
<feature type="transmembrane region" description="Helical" evidence="6">
    <location>
        <begin position="296"/>
        <end position="325"/>
    </location>
</feature>
<keyword evidence="5 6" id="KW-0472">Membrane</keyword>
<accession>A0A2T0BI72</accession>